<evidence type="ECO:0000313" key="1">
    <source>
        <dbReference type="EMBL" id="SMD93882.1"/>
    </source>
</evidence>
<dbReference type="AlphaFoldDB" id="A0A1Y5ZE23"/>
<dbReference type="RefSeq" id="WP_088028302.1">
    <property type="nucleotide sequence ID" value="NZ_FWZD01000040.1"/>
</dbReference>
<gene>
    <name evidence="1" type="ORF">BACERE00185_01829</name>
</gene>
<reference evidence="2" key="1">
    <citation type="submission" date="2017-04" db="EMBL/GenBank/DDBJ databases">
        <authorList>
            <person name="Criscuolo A."/>
        </authorList>
    </citation>
    <scope>NUCLEOTIDE SEQUENCE [LARGE SCALE GENOMIC DNA]</scope>
</reference>
<protein>
    <submittedName>
        <fullName evidence="1">Abi-like protein</fullName>
    </submittedName>
</protein>
<dbReference type="Proteomes" id="UP000194439">
    <property type="component" value="Unassembled WGS sequence"/>
</dbReference>
<organism evidence="1 2">
    <name type="scientific">Bacillus mobilis</name>
    <dbReference type="NCBI Taxonomy" id="2026190"/>
    <lineage>
        <taxon>Bacteria</taxon>
        <taxon>Bacillati</taxon>
        <taxon>Bacillota</taxon>
        <taxon>Bacilli</taxon>
        <taxon>Bacillales</taxon>
        <taxon>Bacillaceae</taxon>
        <taxon>Bacillus</taxon>
        <taxon>Bacillus cereus group</taxon>
    </lineage>
</organism>
<sequence>MNSIKLEGLEGLKTLKKELEQEQSKLSQYEQHPQYNLIKKARNKEKLTVEEQISYLKFKGITFDHTSELEAKTHLAENSYYYKITAYRKNFLKNTENKYRNLDFANLKDLAVIDMHLRYLLLKLSLDIEHAIKTKLMNLITASDEDGYMIVEEYNDYQYNSINDSKLTSEQKKQRKDNYVHSSVNILKGSENPQGYHRDLYEKHNNQPSIWVLIELMSYGQVASFIKFYVERKKFGYKELKNASDFMHFSKNIRDSAAHSRPVLLNIIEPLQFTGRPYPKQKLKQYLFDARIPKRLVNTYLTNVKTHDLCTLLYLHDNYVKGSRAREERKKELINLFQRARREKKLYKESQELGEILLILGTLIRRYNY</sequence>
<name>A0A1Y5ZE23_9BACI</name>
<dbReference type="Pfam" id="PF07751">
    <property type="entry name" value="Abi_2"/>
    <property type="match status" value="1"/>
</dbReference>
<proteinExistence type="predicted"/>
<dbReference type="EMBL" id="FWZD01000040">
    <property type="protein sequence ID" value="SMD93882.1"/>
    <property type="molecule type" value="Genomic_DNA"/>
</dbReference>
<evidence type="ECO:0000313" key="2">
    <source>
        <dbReference type="Proteomes" id="UP000194439"/>
    </source>
</evidence>
<dbReference type="InterPro" id="IPR011664">
    <property type="entry name" value="Abi_system_AbiD/AbiF-like"/>
</dbReference>
<accession>A0A1Y5ZE23</accession>